<organism evidence="5 6">
    <name type="scientific">Racocetra fulgida</name>
    <dbReference type="NCBI Taxonomy" id="60492"/>
    <lineage>
        <taxon>Eukaryota</taxon>
        <taxon>Fungi</taxon>
        <taxon>Fungi incertae sedis</taxon>
        <taxon>Mucoromycota</taxon>
        <taxon>Glomeromycotina</taxon>
        <taxon>Glomeromycetes</taxon>
        <taxon>Diversisporales</taxon>
        <taxon>Gigasporaceae</taxon>
        <taxon>Racocetra</taxon>
    </lineage>
</organism>
<accession>A0A9N9AD92</accession>
<dbReference type="EMBL" id="CAJVPZ010003214">
    <property type="protein sequence ID" value="CAG8526636.1"/>
    <property type="molecule type" value="Genomic_DNA"/>
</dbReference>
<evidence type="ECO:0000313" key="5">
    <source>
        <dbReference type="EMBL" id="CAG8526636.1"/>
    </source>
</evidence>
<dbReference type="InterPro" id="IPR009003">
    <property type="entry name" value="Peptidase_S1_PA"/>
</dbReference>
<dbReference type="AlphaFoldDB" id="A0A9N9AD92"/>
<reference evidence="5" key="1">
    <citation type="submission" date="2021-06" db="EMBL/GenBank/DDBJ databases">
        <authorList>
            <person name="Kallberg Y."/>
            <person name="Tangrot J."/>
            <person name="Rosling A."/>
        </authorList>
    </citation>
    <scope>NUCLEOTIDE SEQUENCE</scope>
    <source>
        <strain evidence="5">IN212</strain>
    </source>
</reference>
<feature type="domain" description="Crinkler effector protein N-terminal" evidence="4">
    <location>
        <begin position="4"/>
        <end position="108"/>
    </location>
</feature>
<sequence length="189" mass="21592">MPTVELNCLFHGDTPDVANIFSVEVDTETTVSRLKEIIKEKKQNIAYFNNAKFKLWNVNESNEKLNILFDNPNANIKRKLGGKILEGLDKLSIYFSYKLNKNYMHILCELSELAPKDKIIFKEHSFELESAPGDSGSLVIDEDNLLVGILHGGFYNKSDAYIIPITLIKEHDKKYFKIEFESIGNSNND</sequence>
<evidence type="ECO:0000256" key="1">
    <source>
        <dbReference type="ARBA" id="ARBA00004340"/>
    </source>
</evidence>
<comment type="subcellular location">
    <subcellularLocation>
        <location evidence="1">Host cell</location>
    </subcellularLocation>
    <subcellularLocation>
        <location evidence="2">Secreted</location>
    </subcellularLocation>
</comment>
<evidence type="ECO:0000259" key="4">
    <source>
        <dbReference type="Pfam" id="PF20147"/>
    </source>
</evidence>
<evidence type="ECO:0000256" key="2">
    <source>
        <dbReference type="ARBA" id="ARBA00004613"/>
    </source>
</evidence>
<dbReference type="OrthoDB" id="2427869at2759"/>
<evidence type="ECO:0000313" key="6">
    <source>
        <dbReference type="Proteomes" id="UP000789396"/>
    </source>
</evidence>
<gene>
    <name evidence="5" type="ORF">RFULGI_LOCUS3600</name>
</gene>
<dbReference type="GO" id="GO:0005576">
    <property type="term" value="C:extracellular region"/>
    <property type="evidence" value="ECO:0007669"/>
    <property type="project" value="UniProtKB-SubCell"/>
</dbReference>
<comment type="caution">
    <text evidence="5">The sequence shown here is derived from an EMBL/GenBank/DDBJ whole genome shotgun (WGS) entry which is preliminary data.</text>
</comment>
<keyword evidence="6" id="KW-1185">Reference proteome</keyword>
<dbReference type="GO" id="GO:0043657">
    <property type="term" value="C:host cell"/>
    <property type="evidence" value="ECO:0007669"/>
    <property type="project" value="UniProtKB-SubCell"/>
</dbReference>
<dbReference type="InterPro" id="IPR045379">
    <property type="entry name" value="Crinkler_N"/>
</dbReference>
<keyword evidence="3" id="KW-0964">Secreted</keyword>
<proteinExistence type="predicted"/>
<evidence type="ECO:0000256" key="3">
    <source>
        <dbReference type="ARBA" id="ARBA00022525"/>
    </source>
</evidence>
<dbReference type="SUPFAM" id="SSF50494">
    <property type="entry name" value="Trypsin-like serine proteases"/>
    <property type="match status" value="1"/>
</dbReference>
<protein>
    <submittedName>
        <fullName evidence="5">16390_t:CDS:1</fullName>
    </submittedName>
</protein>
<name>A0A9N9AD92_9GLOM</name>
<dbReference type="Proteomes" id="UP000789396">
    <property type="component" value="Unassembled WGS sequence"/>
</dbReference>
<dbReference type="Pfam" id="PF20147">
    <property type="entry name" value="Crinkler"/>
    <property type="match status" value="1"/>
</dbReference>